<dbReference type="Pfam" id="PF00127">
    <property type="entry name" value="Copper-bind"/>
    <property type="match status" value="1"/>
</dbReference>
<feature type="signal peptide" evidence="3">
    <location>
        <begin position="1"/>
        <end position="17"/>
    </location>
</feature>
<feature type="chain" id="PRO_5045640139" evidence="3">
    <location>
        <begin position="18"/>
        <end position="144"/>
    </location>
</feature>
<protein>
    <submittedName>
        <fullName evidence="5">Cupredoxin family protein</fullName>
    </submittedName>
</protein>
<dbReference type="InterPro" id="IPR008972">
    <property type="entry name" value="Cupredoxin"/>
</dbReference>
<reference evidence="5 6" key="1">
    <citation type="submission" date="2021-09" db="EMBL/GenBank/DDBJ databases">
        <title>Aeromonas schubertii isolated from Asian sea bass.</title>
        <authorList>
            <person name="Pinpimai K."/>
        </authorList>
    </citation>
    <scope>NUCLEOTIDE SEQUENCE [LARGE SCALE GENOMIC DNA]</scope>
    <source>
        <strain evidence="5 6">CHULA2021a</strain>
    </source>
</reference>
<keyword evidence="3" id="KW-0732">Signal</keyword>
<sequence length="144" mass="15762">MRVIAGLLLAMTFAAHADGGHRLGEPAPQRPVDRTLTVTLDDTMRFSPAAIRVEAGETVRLRLHNQGKLTHEFVLGEMNSLRQHAEMMRQHPGMEHDDPGMVSLAPGASGELVWYFPRAGQLDFACLLPGHMEAGMVGQIRVEG</sequence>
<gene>
    <name evidence="5" type="ORF">LA374_11615</name>
</gene>
<name>A0ABS7VBT1_9GAMM</name>
<evidence type="ECO:0000313" key="6">
    <source>
        <dbReference type="Proteomes" id="UP000774958"/>
    </source>
</evidence>
<organism evidence="5 6">
    <name type="scientific">Aeromonas schubertii</name>
    <dbReference type="NCBI Taxonomy" id="652"/>
    <lineage>
        <taxon>Bacteria</taxon>
        <taxon>Pseudomonadati</taxon>
        <taxon>Pseudomonadota</taxon>
        <taxon>Gammaproteobacteria</taxon>
        <taxon>Aeromonadales</taxon>
        <taxon>Aeromonadaceae</taxon>
        <taxon>Aeromonas</taxon>
    </lineage>
</organism>
<dbReference type="RefSeq" id="WP_224162929.1">
    <property type="nucleotide sequence ID" value="NZ_JAIRBT010000014.1"/>
</dbReference>
<evidence type="ECO:0000256" key="3">
    <source>
        <dbReference type="SAM" id="SignalP"/>
    </source>
</evidence>
<evidence type="ECO:0000313" key="5">
    <source>
        <dbReference type="EMBL" id="MBZ6066844.1"/>
    </source>
</evidence>
<dbReference type="Proteomes" id="UP000774958">
    <property type="component" value="Unassembled WGS sequence"/>
</dbReference>
<dbReference type="PANTHER" id="PTHR38439:SF3">
    <property type="entry name" value="COPPER-RESISTANT CUPROPROTEIN COPI"/>
    <property type="match status" value="1"/>
</dbReference>
<feature type="domain" description="Blue (type 1) copper" evidence="4">
    <location>
        <begin position="41"/>
        <end position="143"/>
    </location>
</feature>
<accession>A0ABS7VBT1</accession>
<proteinExistence type="predicted"/>
<dbReference type="InterPro" id="IPR050845">
    <property type="entry name" value="Cu-binding_ET"/>
</dbReference>
<evidence type="ECO:0000256" key="1">
    <source>
        <dbReference type="ARBA" id="ARBA00022723"/>
    </source>
</evidence>
<comment type="caution">
    <text evidence="5">The sequence shown here is derived from an EMBL/GenBank/DDBJ whole genome shotgun (WGS) entry which is preliminary data.</text>
</comment>
<evidence type="ECO:0000259" key="4">
    <source>
        <dbReference type="Pfam" id="PF00127"/>
    </source>
</evidence>
<dbReference type="PANTHER" id="PTHR38439">
    <property type="entry name" value="AURACYANIN-B"/>
    <property type="match status" value="1"/>
</dbReference>
<dbReference type="SUPFAM" id="SSF49503">
    <property type="entry name" value="Cupredoxins"/>
    <property type="match status" value="1"/>
</dbReference>
<keyword evidence="6" id="KW-1185">Reference proteome</keyword>
<dbReference type="EMBL" id="JAIRBT010000014">
    <property type="protein sequence ID" value="MBZ6066844.1"/>
    <property type="molecule type" value="Genomic_DNA"/>
</dbReference>
<keyword evidence="1" id="KW-0479">Metal-binding</keyword>
<dbReference type="InterPro" id="IPR000923">
    <property type="entry name" value="BlueCu_1"/>
</dbReference>
<dbReference type="CDD" id="cd04211">
    <property type="entry name" value="Cupredoxin_like_2"/>
    <property type="match status" value="1"/>
</dbReference>
<evidence type="ECO:0000256" key="2">
    <source>
        <dbReference type="ARBA" id="ARBA00023008"/>
    </source>
</evidence>
<keyword evidence="2" id="KW-0186">Copper</keyword>
<dbReference type="Gene3D" id="2.60.40.420">
    <property type="entry name" value="Cupredoxins - blue copper proteins"/>
    <property type="match status" value="1"/>
</dbReference>